<feature type="region of interest" description="Disordered" evidence="1">
    <location>
        <begin position="19"/>
        <end position="64"/>
    </location>
</feature>
<protein>
    <submittedName>
        <fullName evidence="2">Uncharacterized protein</fullName>
    </submittedName>
</protein>
<dbReference type="EMBL" id="AP025592">
    <property type="protein sequence ID" value="BDG08582.1"/>
    <property type="molecule type" value="Genomic_DNA"/>
</dbReference>
<dbReference type="RefSeq" id="WP_248345760.1">
    <property type="nucleotide sequence ID" value="NZ_AP025592.1"/>
</dbReference>
<keyword evidence="3" id="KW-1185">Reference proteome</keyword>
<evidence type="ECO:0000256" key="1">
    <source>
        <dbReference type="SAM" id="MobiDB-lite"/>
    </source>
</evidence>
<reference evidence="3" key="1">
    <citation type="journal article" date="2022" name="Int. J. Syst. Evol. Microbiol.">
        <title>Anaeromyxobacter oryzae sp. nov., Anaeromyxobacter diazotrophicus sp. nov. and Anaeromyxobacter paludicola sp. nov., isolated from paddy soils.</title>
        <authorList>
            <person name="Itoh H."/>
            <person name="Xu Z."/>
            <person name="Mise K."/>
            <person name="Masuda Y."/>
            <person name="Ushijima N."/>
            <person name="Hayakawa C."/>
            <person name="Shiratori Y."/>
            <person name="Senoo K."/>
        </authorList>
    </citation>
    <scope>NUCLEOTIDE SEQUENCE [LARGE SCALE GENOMIC DNA]</scope>
    <source>
        <strain evidence="3">Red630</strain>
    </source>
</reference>
<gene>
    <name evidence="2" type="ORF">AMPC_16950</name>
</gene>
<proteinExistence type="predicted"/>
<feature type="compositionally biased region" description="Polar residues" evidence="1">
    <location>
        <begin position="54"/>
        <end position="64"/>
    </location>
</feature>
<evidence type="ECO:0000313" key="2">
    <source>
        <dbReference type="EMBL" id="BDG08582.1"/>
    </source>
</evidence>
<accession>A0ABM7X9S1</accession>
<name>A0ABM7X9S1_9BACT</name>
<dbReference type="Proteomes" id="UP001162734">
    <property type="component" value="Chromosome"/>
</dbReference>
<evidence type="ECO:0000313" key="3">
    <source>
        <dbReference type="Proteomes" id="UP001162734"/>
    </source>
</evidence>
<sequence>MEQVLRDRTGRMLGKVKQVGNGKFEGRDASGRLRGTYDPKDDKTRDHTGRIVGSGNQLPTLIVS</sequence>
<organism evidence="2 3">
    <name type="scientific">Anaeromyxobacter paludicola</name>
    <dbReference type="NCBI Taxonomy" id="2918171"/>
    <lineage>
        <taxon>Bacteria</taxon>
        <taxon>Pseudomonadati</taxon>
        <taxon>Myxococcota</taxon>
        <taxon>Myxococcia</taxon>
        <taxon>Myxococcales</taxon>
        <taxon>Cystobacterineae</taxon>
        <taxon>Anaeromyxobacteraceae</taxon>
        <taxon>Anaeromyxobacter</taxon>
    </lineage>
</organism>
<feature type="compositionally biased region" description="Basic and acidic residues" evidence="1">
    <location>
        <begin position="24"/>
        <end position="49"/>
    </location>
</feature>